<dbReference type="EMBL" id="AZBU02000001">
    <property type="protein sequence ID" value="TMS36243.1"/>
    <property type="molecule type" value="Genomic_DNA"/>
</dbReference>
<name>A0A4V6I7S9_STECR</name>
<reference evidence="1 2" key="1">
    <citation type="journal article" date="2015" name="Genome Biol.">
        <title>Comparative genomics of Steinernema reveals deeply conserved gene regulatory networks.</title>
        <authorList>
            <person name="Dillman A.R."/>
            <person name="Macchietto M."/>
            <person name="Porter C.F."/>
            <person name="Rogers A."/>
            <person name="Williams B."/>
            <person name="Antoshechkin I."/>
            <person name="Lee M.M."/>
            <person name="Goodwin Z."/>
            <person name="Lu X."/>
            <person name="Lewis E.E."/>
            <person name="Goodrich-Blair H."/>
            <person name="Stock S.P."/>
            <person name="Adams B.J."/>
            <person name="Sternberg P.W."/>
            <person name="Mortazavi A."/>
        </authorList>
    </citation>
    <scope>NUCLEOTIDE SEQUENCE [LARGE SCALE GENOMIC DNA]</scope>
    <source>
        <strain evidence="1 2">ALL</strain>
    </source>
</reference>
<comment type="caution">
    <text evidence="1">The sequence shown here is derived from an EMBL/GenBank/DDBJ whole genome shotgun (WGS) entry which is preliminary data.</text>
</comment>
<accession>A0A4V6I7S9</accession>
<evidence type="ECO:0000313" key="1">
    <source>
        <dbReference type="EMBL" id="TMS36243.1"/>
    </source>
</evidence>
<reference evidence="1 2" key="2">
    <citation type="journal article" date="2019" name="G3 (Bethesda)">
        <title>Hybrid Assembly of the Genome of the Entomopathogenic Nematode Steinernema carpocapsae Identifies the X-Chromosome.</title>
        <authorList>
            <person name="Serra L."/>
            <person name="Macchietto M."/>
            <person name="Macias-Munoz A."/>
            <person name="McGill C.J."/>
            <person name="Rodriguez I.M."/>
            <person name="Rodriguez B."/>
            <person name="Murad R."/>
            <person name="Mortazavi A."/>
        </authorList>
    </citation>
    <scope>NUCLEOTIDE SEQUENCE [LARGE SCALE GENOMIC DNA]</scope>
    <source>
        <strain evidence="1 2">ALL</strain>
    </source>
</reference>
<dbReference type="AlphaFoldDB" id="A0A4V6I7S9"/>
<dbReference type="Proteomes" id="UP000298663">
    <property type="component" value="Unassembled WGS sequence"/>
</dbReference>
<evidence type="ECO:0000313" key="2">
    <source>
        <dbReference type="Proteomes" id="UP000298663"/>
    </source>
</evidence>
<sequence>MRIADKILWENAVADGGNHGFGFYCVAFNDRERRMLFFSYNSRNRSPQRRSDCKVIDATKRERERSPKTEWSTSCIRARIKAQKRKASFWRNHLQTPFPPAV</sequence>
<proteinExistence type="predicted"/>
<protein>
    <submittedName>
        <fullName evidence="1">Uncharacterized protein</fullName>
    </submittedName>
</protein>
<keyword evidence="2" id="KW-1185">Reference proteome</keyword>
<organism evidence="1 2">
    <name type="scientific">Steinernema carpocapsae</name>
    <name type="common">Entomopathogenic nematode</name>
    <dbReference type="NCBI Taxonomy" id="34508"/>
    <lineage>
        <taxon>Eukaryota</taxon>
        <taxon>Metazoa</taxon>
        <taxon>Ecdysozoa</taxon>
        <taxon>Nematoda</taxon>
        <taxon>Chromadorea</taxon>
        <taxon>Rhabditida</taxon>
        <taxon>Tylenchina</taxon>
        <taxon>Panagrolaimomorpha</taxon>
        <taxon>Strongyloidoidea</taxon>
        <taxon>Steinernematidae</taxon>
        <taxon>Steinernema</taxon>
    </lineage>
</organism>
<gene>
    <name evidence="1" type="ORF">L596_003455</name>
</gene>